<protein>
    <submittedName>
        <fullName evidence="3">Uncharacterized protein</fullName>
    </submittedName>
</protein>
<reference evidence="3 4" key="1">
    <citation type="submission" date="2021-06" db="EMBL/GenBank/DDBJ databases">
        <title>Caerostris extrusa draft genome.</title>
        <authorList>
            <person name="Kono N."/>
            <person name="Arakawa K."/>
        </authorList>
    </citation>
    <scope>NUCLEOTIDE SEQUENCE [LARGE SCALE GENOMIC DNA]</scope>
</reference>
<feature type="transmembrane region" description="Helical" evidence="2">
    <location>
        <begin position="300"/>
        <end position="320"/>
    </location>
</feature>
<feature type="transmembrane region" description="Helical" evidence="2">
    <location>
        <begin position="353"/>
        <end position="380"/>
    </location>
</feature>
<sequence>MDDINTDEVENAVPLAMGSNSPKSRSVSVTSRFYEAESDDQSVKSFIENTSANVKPKNEKSRVKQSKHLPYWAWYLIAKSHVWHSLVSFIFMSICRTHTIGLRRFIKEIEYDASLIQRHLSFSSHIVPLNQDDIWQETTWIAEDEEEEGYVSYRTKTGQAMSVSKKNNLRMRASSPNIRNVDPQGEISVLFSPITNNMDYIDDQSSVSDFEWNYVQEDKSFIPVRKVIKCNKNVPEDSSATPHTMTNRELLHHFWKLNCRLQFSSCALQRWYASFVSLVLLRCSTYLVRWLGHPATISDILQFSLPLIMLVVLSVCLAEVNFESGRVLQSIYPTEERINPIKYMNLNSLQMSVYGFALTHGTIVTVVFAMLVAFVSKIVLTEMMKS</sequence>
<dbReference type="PANTHER" id="PTHR35555">
    <property type="entry name" value="ENDONUCLEASE-REVERSE TRANSCRIPTASE"/>
    <property type="match status" value="1"/>
</dbReference>
<feature type="compositionally biased region" description="Acidic residues" evidence="1">
    <location>
        <begin position="1"/>
        <end position="10"/>
    </location>
</feature>
<evidence type="ECO:0000313" key="3">
    <source>
        <dbReference type="EMBL" id="GIY24971.1"/>
    </source>
</evidence>
<dbReference type="EMBL" id="BPLR01008471">
    <property type="protein sequence ID" value="GIY24971.1"/>
    <property type="molecule type" value="Genomic_DNA"/>
</dbReference>
<dbReference type="Proteomes" id="UP001054945">
    <property type="component" value="Unassembled WGS sequence"/>
</dbReference>
<name>A0AAV4RX67_CAEEX</name>
<evidence type="ECO:0000313" key="4">
    <source>
        <dbReference type="Proteomes" id="UP001054945"/>
    </source>
</evidence>
<dbReference type="PANTHER" id="PTHR35555:SF3">
    <property type="entry name" value="ENDONUCLEASE-REVERSE TRANSCRIPTASE"/>
    <property type="match status" value="1"/>
</dbReference>
<keyword evidence="2" id="KW-1133">Transmembrane helix</keyword>
<proteinExistence type="predicted"/>
<feature type="region of interest" description="Disordered" evidence="1">
    <location>
        <begin position="1"/>
        <end position="26"/>
    </location>
</feature>
<evidence type="ECO:0000256" key="2">
    <source>
        <dbReference type="SAM" id="Phobius"/>
    </source>
</evidence>
<keyword evidence="4" id="KW-1185">Reference proteome</keyword>
<accession>A0AAV4RX67</accession>
<dbReference type="AlphaFoldDB" id="A0AAV4RX67"/>
<keyword evidence="2" id="KW-0472">Membrane</keyword>
<keyword evidence="2" id="KW-0812">Transmembrane</keyword>
<comment type="caution">
    <text evidence="3">The sequence shown here is derived from an EMBL/GenBank/DDBJ whole genome shotgun (WGS) entry which is preliminary data.</text>
</comment>
<evidence type="ECO:0000256" key="1">
    <source>
        <dbReference type="SAM" id="MobiDB-lite"/>
    </source>
</evidence>
<organism evidence="3 4">
    <name type="scientific">Caerostris extrusa</name>
    <name type="common">Bark spider</name>
    <name type="synonym">Caerostris bankana</name>
    <dbReference type="NCBI Taxonomy" id="172846"/>
    <lineage>
        <taxon>Eukaryota</taxon>
        <taxon>Metazoa</taxon>
        <taxon>Ecdysozoa</taxon>
        <taxon>Arthropoda</taxon>
        <taxon>Chelicerata</taxon>
        <taxon>Arachnida</taxon>
        <taxon>Araneae</taxon>
        <taxon>Araneomorphae</taxon>
        <taxon>Entelegynae</taxon>
        <taxon>Araneoidea</taxon>
        <taxon>Araneidae</taxon>
        <taxon>Caerostris</taxon>
    </lineage>
</organism>
<feature type="transmembrane region" description="Helical" evidence="2">
    <location>
        <begin position="271"/>
        <end position="288"/>
    </location>
</feature>
<gene>
    <name evidence="3" type="primary">AVEN_239450_1</name>
    <name evidence="3" type="ORF">CEXT_351841</name>
</gene>